<dbReference type="Proteomes" id="UP001610432">
    <property type="component" value="Unassembled WGS sequence"/>
</dbReference>
<organism evidence="2 3">
    <name type="scientific">Aspergillus lucknowensis</name>
    <dbReference type="NCBI Taxonomy" id="176173"/>
    <lineage>
        <taxon>Eukaryota</taxon>
        <taxon>Fungi</taxon>
        <taxon>Dikarya</taxon>
        <taxon>Ascomycota</taxon>
        <taxon>Pezizomycotina</taxon>
        <taxon>Eurotiomycetes</taxon>
        <taxon>Eurotiomycetidae</taxon>
        <taxon>Eurotiales</taxon>
        <taxon>Aspergillaceae</taxon>
        <taxon>Aspergillus</taxon>
        <taxon>Aspergillus subgen. Nidulantes</taxon>
    </lineage>
</organism>
<comment type="caution">
    <text evidence="2">The sequence shown here is derived from an EMBL/GenBank/DDBJ whole genome shotgun (WGS) entry which is preliminary data.</text>
</comment>
<accession>A0ABR4M4J9</accession>
<feature type="region of interest" description="Disordered" evidence="1">
    <location>
        <begin position="154"/>
        <end position="182"/>
    </location>
</feature>
<evidence type="ECO:0000256" key="1">
    <source>
        <dbReference type="SAM" id="MobiDB-lite"/>
    </source>
</evidence>
<sequence length="182" mass="20882">MKVIASTKQFTLKFSPKLVIPPIALRYLNVRRNDPIRPKIQHMCDNRDRNTLWWRASVKEIHDYKRVVRSWCARRVRTAFRQELKARGFDAEGRSLESNTGGSATPDGIPGNLIGTIHILVEPPCIGEKYATVRQDMKILMDALIDSLVEERQKTQTKQARHHQRLQARYGAGQKPLAKGSR</sequence>
<reference evidence="2 3" key="1">
    <citation type="submission" date="2024-07" db="EMBL/GenBank/DDBJ databases">
        <title>Section-level genome sequencing and comparative genomics of Aspergillus sections Usti and Cavernicolus.</title>
        <authorList>
            <consortium name="Lawrence Berkeley National Laboratory"/>
            <person name="Nybo J.L."/>
            <person name="Vesth T.C."/>
            <person name="Theobald S."/>
            <person name="Frisvad J.C."/>
            <person name="Larsen T.O."/>
            <person name="Kjaerboelling I."/>
            <person name="Rothschild-Mancinelli K."/>
            <person name="Lyhne E.K."/>
            <person name="Kogle M.E."/>
            <person name="Barry K."/>
            <person name="Clum A."/>
            <person name="Na H."/>
            <person name="Ledsgaard L."/>
            <person name="Lin J."/>
            <person name="Lipzen A."/>
            <person name="Kuo A."/>
            <person name="Riley R."/>
            <person name="Mondo S."/>
            <person name="Labutti K."/>
            <person name="Haridas S."/>
            <person name="Pangalinan J."/>
            <person name="Salamov A.A."/>
            <person name="Simmons B.A."/>
            <person name="Magnuson J.K."/>
            <person name="Chen J."/>
            <person name="Drula E."/>
            <person name="Henrissat B."/>
            <person name="Wiebenga A."/>
            <person name="Lubbers R.J."/>
            <person name="Gomes A.C."/>
            <person name="Macurrencykelacurrency M.R."/>
            <person name="Stajich J."/>
            <person name="Grigoriev I.V."/>
            <person name="Mortensen U.H."/>
            <person name="De Vries R.P."/>
            <person name="Baker S.E."/>
            <person name="Andersen M.R."/>
        </authorList>
    </citation>
    <scope>NUCLEOTIDE SEQUENCE [LARGE SCALE GENOMIC DNA]</scope>
    <source>
        <strain evidence="2 3">CBS 449.75</strain>
    </source>
</reference>
<keyword evidence="3" id="KW-1185">Reference proteome</keyword>
<evidence type="ECO:0000313" key="3">
    <source>
        <dbReference type="Proteomes" id="UP001610432"/>
    </source>
</evidence>
<dbReference type="EMBL" id="JBFXLQ010000003">
    <property type="protein sequence ID" value="KAL2871521.1"/>
    <property type="molecule type" value="Genomic_DNA"/>
</dbReference>
<protein>
    <submittedName>
        <fullName evidence="2">Uncharacterized protein</fullName>
    </submittedName>
</protein>
<dbReference type="RefSeq" id="XP_070890500.1">
    <property type="nucleotide sequence ID" value="XM_071028029.1"/>
</dbReference>
<name>A0ABR4M4J9_9EURO</name>
<proteinExistence type="predicted"/>
<gene>
    <name evidence="2" type="ORF">BJX67DRAFT_342477</name>
</gene>
<evidence type="ECO:0000313" key="2">
    <source>
        <dbReference type="EMBL" id="KAL2871521.1"/>
    </source>
</evidence>
<dbReference type="GeneID" id="98143101"/>